<sequence>MSFFRRLIGALGAASQVRHGIQVGDRYVKTDGQYQSVWVVRQIVHFEGIPPHARLANNHDFDHGYRTISVTALADPDLYRRATADVGRPQGGAPGGRSGAGRGGGASGRYHRGSG</sequence>
<dbReference type="RefSeq" id="WP_184042402.1">
    <property type="nucleotide sequence ID" value="NZ_JACIGK010000002.1"/>
</dbReference>
<protein>
    <submittedName>
        <fullName evidence="2">Uncharacterized protein</fullName>
    </submittedName>
</protein>
<evidence type="ECO:0000313" key="3">
    <source>
        <dbReference type="Proteomes" id="UP000554286"/>
    </source>
</evidence>
<comment type="caution">
    <text evidence="2">The sequence shown here is derived from an EMBL/GenBank/DDBJ whole genome shotgun (WGS) entry which is preliminary data.</text>
</comment>
<proteinExistence type="predicted"/>
<accession>A0A7W6RAW7</accession>
<feature type="compositionally biased region" description="Gly residues" evidence="1">
    <location>
        <begin position="89"/>
        <end position="107"/>
    </location>
</feature>
<evidence type="ECO:0000313" key="2">
    <source>
        <dbReference type="EMBL" id="MBB4264766.1"/>
    </source>
</evidence>
<gene>
    <name evidence="2" type="ORF">GGD89_000373</name>
</gene>
<reference evidence="2 3" key="1">
    <citation type="submission" date="2020-08" db="EMBL/GenBank/DDBJ databases">
        <title>Genome sequencing of Purple Non-Sulfur Bacteria from various extreme environments.</title>
        <authorList>
            <person name="Mayer M."/>
        </authorList>
    </citation>
    <scope>NUCLEOTIDE SEQUENCE [LARGE SCALE GENOMIC DNA]</scope>
    <source>
        <strain evidence="2 3">JA131</strain>
    </source>
</reference>
<feature type="region of interest" description="Disordered" evidence="1">
    <location>
        <begin position="81"/>
        <end position="115"/>
    </location>
</feature>
<keyword evidence="3" id="KW-1185">Reference proteome</keyword>
<dbReference type="Proteomes" id="UP000554286">
    <property type="component" value="Unassembled WGS sequence"/>
</dbReference>
<dbReference type="EMBL" id="JACIGK010000002">
    <property type="protein sequence ID" value="MBB4264766.1"/>
    <property type="molecule type" value="Genomic_DNA"/>
</dbReference>
<organism evidence="2 3">
    <name type="scientific">Roseospira visakhapatnamensis</name>
    <dbReference type="NCBI Taxonomy" id="390880"/>
    <lineage>
        <taxon>Bacteria</taxon>
        <taxon>Pseudomonadati</taxon>
        <taxon>Pseudomonadota</taxon>
        <taxon>Alphaproteobacteria</taxon>
        <taxon>Rhodospirillales</taxon>
        <taxon>Rhodospirillaceae</taxon>
        <taxon>Roseospira</taxon>
    </lineage>
</organism>
<dbReference type="AlphaFoldDB" id="A0A7W6RAW7"/>
<evidence type="ECO:0000256" key="1">
    <source>
        <dbReference type="SAM" id="MobiDB-lite"/>
    </source>
</evidence>
<name>A0A7W6RAW7_9PROT</name>